<evidence type="ECO:0000313" key="2">
    <source>
        <dbReference type="EMBL" id="JAI07244.1"/>
    </source>
</evidence>
<reference evidence="2" key="1">
    <citation type="submission" date="2014-11" db="EMBL/GenBank/DDBJ databases">
        <authorList>
            <person name="Amaro Gonzalez C."/>
        </authorList>
    </citation>
    <scope>NUCLEOTIDE SEQUENCE</scope>
</reference>
<name>A0A0E9XZZ5_ANGAN</name>
<reference evidence="2" key="2">
    <citation type="journal article" date="2015" name="Fish Shellfish Immunol.">
        <title>Early steps in the European eel (Anguilla anguilla)-Vibrio vulnificus interaction in the gills: Role of the RtxA13 toxin.</title>
        <authorList>
            <person name="Callol A."/>
            <person name="Pajuelo D."/>
            <person name="Ebbesson L."/>
            <person name="Teles M."/>
            <person name="MacKenzie S."/>
            <person name="Amaro C."/>
        </authorList>
    </citation>
    <scope>NUCLEOTIDE SEQUENCE</scope>
</reference>
<organism evidence="2">
    <name type="scientific">Anguilla anguilla</name>
    <name type="common">European freshwater eel</name>
    <name type="synonym">Muraena anguilla</name>
    <dbReference type="NCBI Taxonomy" id="7936"/>
    <lineage>
        <taxon>Eukaryota</taxon>
        <taxon>Metazoa</taxon>
        <taxon>Chordata</taxon>
        <taxon>Craniata</taxon>
        <taxon>Vertebrata</taxon>
        <taxon>Euteleostomi</taxon>
        <taxon>Actinopterygii</taxon>
        <taxon>Neopterygii</taxon>
        <taxon>Teleostei</taxon>
        <taxon>Anguilliformes</taxon>
        <taxon>Anguillidae</taxon>
        <taxon>Anguilla</taxon>
    </lineage>
</organism>
<dbReference type="EMBL" id="GBXM01001334">
    <property type="protein sequence ID" value="JAI07244.1"/>
    <property type="molecule type" value="Transcribed_RNA"/>
</dbReference>
<protein>
    <submittedName>
        <fullName evidence="2">Uncharacterized protein</fullName>
    </submittedName>
</protein>
<feature type="region of interest" description="Disordered" evidence="1">
    <location>
        <begin position="1"/>
        <end position="31"/>
    </location>
</feature>
<proteinExistence type="predicted"/>
<evidence type="ECO:0000256" key="1">
    <source>
        <dbReference type="SAM" id="MobiDB-lite"/>
    </source>
</evidence>
<dbReference type="AlphaFoldDB" id="A0A0E9XZZ5"/>
<accession>A0A0E9XZZ5</accession>
<sequence>MNETQIRQPDTPECSDAQSSRPSPDPTHTPL</sequence>